<dbReference type="Pfam" id="PF13837">
    <property type="entry name" value="Myb_DNA-bind_4"/>
    <property type="match status" value="1"/>
</dbReference>
<keyword evidence="3" id="KW-0175">Coiled coil</keyword>
<evidence type="ECO:0000256" key="4">
    <source>
        <dbReference type="ARBA" id="ARBA00023125"/>
    </source>
</evidence>
<keyword evidence="5" id="KW-0804">Transcription</keyword>
<evidence type="ECO:0000256" key="7">
    <source>
        <dbReference type="SAM" id="MobiDB-lite"/>
    </source>
</evidence>
<evidence type="ECO:0000256" key="3">
    <source>
        <dbReference type="ARBA" id="ARBA00023054"/>
    </source>
</evidence>
<evidence type="ECO:0000313" key="9">
    <source>
        <dbReference type="EMBL" id="GAA0145864.1"/>
    </source>
</evidence>
<dbReference type="InterPro" id="IPR044823">
    <property type="entry name" value="ASIL1/2-like"/>
</dbReference>
<accession>A0AAV3P317</accession>
<dbReference type="GO" id="GO:0005634">
    <property type="term" value="C:nucleus"/>
    <property type="evidence" value="ECO:0007669"/>
    <property type="project" value="UniProtKB-SubCell"/>
</dbReference>
<comment type="caution">
    <text evidence="9">The sequence shown here is derived from an EMBL/GenBank/DDBJ whole genome shotgun (WGS) entry which is preliminary data.</text>
</comment>
<keyword evidence="6" id="KW-0539">Nucleus</keyword>
<dbReference type="GO" id="GO:0000976">
    <property type="term" value="F:transcription cis-regulatory region binding"/>
    <property type="evidence" value="ECO:0007669"/>
    <property type="project" value="TreeGrafter"/>
</dbReference>
<dbReference type="PANTHER" id="PTHR31307">
    <property type="entry name" value="TRIHELIX TRANSCRIPTION FACTOR ASIL2"/>
    <property type="match status" value="1"/>
</dbReference>
<feature type="compositionally biased region" description="Gly residues" evidence="7">
    <location>
        <begin position="38"/>
        <end position="71"/>
    </location>
</feature>
<reference evidence="9 10" key="1">
    <citation type="submission" date="2024-01" db="EMBL/GenBank/DDBJ databases">
        <title>The complete chloroplast genome sequence of Lithospermum erythrorhizon: insights into the phylogenetic relationship among Boraginaceae species and the maternal lineages of purple gromwells.</title>
        <authorList>
            <person name="Okada T."/>
            <person name="Watanabe K."/>
        </authorList>
    </citation>
    <scope>NUCLEOTIDE SEQUENCE [LARGE SCALE GENOMIC DNA]</scope>
</reference>
<dbReference type="PRINTS" id="PR01228">
    <property type="entry name" value="EGGSHELL"/>
</dbReference>
<name>A0AAV3P317_LITER</name>
<comment type="subcellular location">
    <subcellularLocation>
        <location evidence="1">Nucleus</location>
    </subcellularLocation>
</comment>
<feature type="domain" description="Myb/SANT-like DNA-binding" evidence="8">
    <location>
        <begin position="195"/>
        <end position="285"/>
    </location>
</feature>
<dbReference type="EMBL" id="BAABME010000842">
    <property type="protein sequence ID" value="GAA0145864.1"/>
    <property type="molecule type" value="Genomic_DNA"/>
</dbReference>
<evidence type="ECO:0000256" key="2">
    <source>
        <dbReference type="ARBA" id="ARBA00023015"/>
    </source>
</evidence>
<gene>
    <name evidence="9" type="ORF">LIER_05952</name>
</gene>
<evidence type="ECO:0000256" key="6">
    <source>
        <dbReference type="ARBA" id="ARBA00023242"/>
    </source>
</evidence>
<dbReference type="AlphaFoldDB" id="A0AAV3P317"/>
<feature type="region of interest" description="Disordered" evidence="7">
    <location>
        <begin position="337"/>
        <end position="370"/>
    </location>
</feature>
<organism evidence="9 10">
    <name type="scientific">Lithospermum erythrorhizon</name>
    <name type="common">Purple gromwell</name>
    <name type="synonym">Lithospermum officinale var. erythrorhizon</name>
    <dbReference type="NCBI Taxonomy" id="34254"/>
    <lineage>
        <taxon>Eukaryota</taxon>
        <taxon>Viridiplantae</taxon>
        <taxon>Streptophyta</taxon>
        <taxon>Embryophyta</taxon>
        <taxon>Tracheophyta</taxon>
        <taxon>Spermatophyta</taxon>
        <taxon>Magnoliopsida</taxon>
        <taxon>eudicotyledons</taxon>
        <taxon>Gunneridae</taxon>
        <taxon>Pentapetalae</taxon>
        <taxon>asterids</taxon>
        <taxon>lamiids</taxon>
        <taxon>Boraginales</taxon>
        <taxon>Boraginaceae</taxon>
        <taxon>Boraginoideae</taxon>
        <taxon>Lithospermeae</taxon>
        <taxon>Lithospermum</taxon>
    </lineage>
</organism>
<dbReference type="PANTHER" id="PTHR31307:SF4">
    <property type="entry name" value="TRIHELIX TRANSCRIPTION FACTOR ASIL2"/>
    <property type="match status" value="1"/>
</dbReference>
<dbReference type="Gene3D" id="1.10.10.60">
    <property type="entry name" value="Homeodomain-like"/>
    <property type="match status" value="1"/>
</dbReference>
<evidence type="ECO:0000313" key="10">
    <source>
        <dbReference type="Proteomes" id="UP001454036"/>
    </source>
</evidence>
<feature type="region of interest" description="Disordered" evidence="7">
    <location>
        <begin position="32"/>
        <end position="71"/>
    </location>
</feature>
<dbReference type="FunFam" id="1.10.10.60:FF:000104">
    <property type="entry name" value="trihelix transcription factor ASIL2"/>
    <property type="match status" value="1"/>
</dbReference>
<proteinExistence type="predicted"/>
<keyword evidence="10" id="KW-1185">Reference proteome</keyword>
<evidence type="ECO:0000256" key="5">
    <source>
        <dbReference type="ARBA" id="ARBA00023163"/>
    </source>
</evidence>
<keyword evidence="2" id="KW-0805">Transcription regulation</keyword>
<keyword evidence="4 9" id="KW-0238">DNA-binding</keyword>
<evidence type="ECO:0000256" key="1">
    <source>
        <dbReference type="ARBA" id="ARBA00004123"/>
    </source>
</evidence>
<sequence>MEEEEELVSQSPPLPVRITVTIAPPIQQQRLIGNNSIDGGGEIGAGGGSAGGEIGGGGGSEGGDIDGDGSGGGGGIDCGVAGVGNGGIGGGVVDGGVGSGGIIVDGGAGGGTFVAGGSGGGVVGGGGGGESGAIVVGGGAGGGVIVGGGAGGNGGGVSGEGGGGGIGRVLLGGGSAGGNGGGSVVVGGGGGGREDCWSEGATEVLIEAWGERFVDLKRGNLKQNHWKEVADIVNSRDDYMKTPRTDNQCKNRIDTVKKKFKTEKQRIAMSGGRSSWRFFDRMEELIGPNVKATPTAVASPSVFATGYDGGNVPMGIPVGVRPRPMQMLPQFRQPERFQPPPQQPMYIQQTPNLKGRVKRDRDEEVSGGFPPERFLRKQQKRERELLDKGMNGNEKSRWGNTVMELSTAIMKLGEAYQQAESMKLQQLVEMEKHRMKFTKELELQRMQFMTRTQIEISHMKRKLKQQRSHRKQ</sequence>
<protein>
    <submittedName>
        <fullName evidence="9">DNA-binding transcription factor</fullName>
    </submittedName>
</protein>
<dbReference type="InterPro" id="IPR044822">
    <property type="entry name" value="Myb_DNA-bind_4"/>
</dbReference>
<dbReference type="Proteomes" id="UP001454036">
    <property type="component" value="Unassembled WGS sequence"/>
</dbReference>
<evidence type="ECO:0000259" key="8">
    <source>
        <dbReference type="Pfam" id="PF13837"/>
    </source>
</evidence>